<organism evidence="2 3">
    <name type="scientific">Streptomyces roseoverticillatus</name>
    <dbReference type="NCBI Taxonomy" id="66429"/>
    <lineage>
        <taxon>Bacteria</taxon>
        <taxon>Bacillati</taxon>
        <taxon>Actinomycetota</taxon>
        <taxon>Actinomycetes</taxon>
        <taxon>Kitasatosporales</taxon>
        <taxon>Streptomycetaceae</taxon>
        <taxon>Streptomyces</taxon>
    </lineage>
</organism>
<evidence type="ECO:0008006" key="4">
    <source>
        <dbReference type="Google" id="ProtNLM"/>
    </source>
</evidence>
<dbReference type="Proteomes" id="UP001552479">
    <property type="component" value="Unassembled WGS sequence"/>
</dbReference>
<gene>
    <name evidence="2" type="ORF">AB0L03_02245</name>
</gene>
<proteinExistence type="predicted"/>
<evidence type="ECO:0000313" key="2">
    <source>
        <dbReference type="EMBL" id="MEV4921668.1"/>
    </source>
</evidence>
<keyword evidence="3" id="KW-1185">Reference proteome</keyword>
<accession>A0ABV3IME1</accession>
<dbReference type="EMBL" id="JBFASG010000001">
    <property type="protein sequence ID" value="MEV4921668.1"/>
    <property type="molecule type" value="Genomic_DNA"/>
</dbReference>
<comment type="caution">
    <text evidence="2">The sequence shown here is derived from an EMBL/GenBank/DDBJ whole genome shotgun (WGS) entry which is preliminary data.</text>
</comment>
<evidence type="ECO:0000313" key="3">
    <source>
        <dbReference type="Proteomes" id="UP001552479"/>
    </source>
</evidence>
<sequence length="118" mass="11795">MTLWSPAPPSSQPVLRAAVAVLVSVLLLFSGGSGTVLALGSGPEETPVSVEFATTDDCVADNRTPRVQASPGRRSCVPAPQDSTGAGSPPAPGGRLTPPAPEGLAATAGHARNDVLRC</sequence>
<name>A0ABV3IME1_9ACTN</name>
<protein>
    <recommendedName>
        <fullName evidence="4">Secreted protein</fullName>
    </recommendedName>
</protein>
<evidence type="ECO:0000256" key="1">
    <source>
        <dbReference type="SAM" id="MobiDB-lite"/>
    </source>
</evidence>
<dbReference type="RefSeq" id="WP_359103181.1">
    <property type="nucleotide sequence ID" value="NZ_JBEZGT010000023.1"/>
</dbReference>
<feature type="region of interest" description="Disordered" evidence="1">
    <location>
        <begin position="61"/>
        <end position="113"/>
    </location>
</feature>
<reference evidence="2 3" key="1">
    <citation type="submission" date="2024-06" db="EMBL/GenBank/DDBJ databases">
        <title>The Natural Products Discovery Center: Release of the First 8490 Sequenced Strains for Exploring Actinobacteria Biosynthetic Diversity.</title>
        <authorList>
            <person name="Kalkreuter E."/>
            <person name="Kautsar S.A."/>
            <person name="Yang D."/>
            <person name="Bader C.D."/>
            <person name="Teijaro C.N."/>
            <person name="Fluegel L."/>
            <person name="Davis C.M."/>
            <person name="Simpson J.R."/>
            <person name="Lauterbach L."/>
            <person name="Steele A.D."/>
            <person name="Gui C."/>
            <person name="Meng S."/>
            <person name="Li G."/>
            <person name="Viehrig K."/>
            <person name="Ye F."/>
            <person name="Su P."/>
            <person name="Kiefer A.F."/>
            <person name="Nichols A."/>
            <person name="Cepeda A.J."/>
            <person name="Yan W."/>
            <person name="Fan B."/>
            <person name="Jiang Y."/>
            <person name="Adhikari A."/>
            <person name="Zheng C.-J."/>
            <person name="Schuster L."/>
            <person name="Cowan T.M."/>
            <person name="Smanski M.J."/>
            <person name="Chevrette M.G."/>
            <person name="De Carvalho L.P.S."/>
            <person name="Shen B."/>
        </authorList>
    </citation>
    <scope>NUCLEOTIDE SEQUENCE [LARGE SCALE GENOMIC DNA]</scope>
    <source>
        <strain evidence="2 3">NPDC053791</strain>
    </source>
</reference>